<dbReference type="Gene3D" id="3.30.870.10">
    <property type="entry name" value="Endonuclease Chain A"/>
    <property type="match status" value="1"/>
</dbReference>
<dbReference type="PROSITE" id="PS50035">
    <property type="entry name" value="PLD"/>
    <property type="match status" value="1"/>
</dbReference>
<dbReference type="InterPro" id="IPR050742">
    <property type="entry name" value="Helicase_Restrict-Modif_Enz"/>
</dbReference>
<dbReference type="Proteomes" id="UP000326951">
    <property type="component" value="Chromosome"/>
</dbReference>
<dbReference type="SMART" id="SM00487">
    <property type="entry name" value="DEXDc"/>
    <property type="match status" value="1"/>
</dbReference>
<dbReference type="Pfam" id="PF26350">
    <property type="entry name" value="DUF8090"/>
    <property type="match status" value="1"/>
</dbReference>
<dbReference type="InterPro" id="IPR014001">
    <property type="entry name" value="Helicase_ATP-bd"/>
</dbReference>
<keyword evidence="4" id="KW-0547">Nucleotide-binding</keyword>
<dbReference type="PROSITE" id="PS51192">
    <property type="entry name" value="HELICASE_ATP_BIND_1"/>
    <property type="match status" value="1"/>
</dbReference>
<dbReference type="InterPro" id="IPR025202">
    <property type="entry name" value="PLD-like_dom"/>
</dbReference>
<dbReference type="Pfam" id="PF00271">
    <property type="entry name" value="Helicase_C"/>
    <property type="match status" value="1"/>
</dbReference>
<evidence type="ECO:0000313" key="5">
    <source>
        <dbReference type="Proteomes" id="UP000326951"/>
    </source>
</evidence>
<dbReference type="GO" id="GO:0004386">
    <property type="term" value="F:helicase activity"/>
    <property type="evidence" value="ECO:0007669"/>
    <property type="project" value="UniProtKB-KW"/>
</dbReference>
<name>A0A5K7WYF0_9BACL</name>
<dbReference type="SMART" id="SM00490">
    <property type="entry name" value="HELICc"/>
    <property type="match status" value="1"/>
</dbReference>
<sequence>MNNKLITNSNGQTFLYELQQAFSTCEAFYFSVAFINYSGLQLLLDHLKELRERGVRGKIMTSTYLNFTEPKALKRIKKFDNIELRVFEADRAKGFHNKVYLFQNQDTYTIMIGSSNMTQSALKSNVEWNVATVAKREAPFLKKVIHEYNALWAQCTVADDLFLQKYERFIESLKAQVAAAREPTFSSYGNSAMQKIVPNVMQHQAIDNLERLRDHGETRALVISATGTGKTYMAAFDVQNVRPKTMLFIVHREEILRKAKETFERLLGRGNKMGMFTGTIKDHKGKPYLFTTIQTIKDHYQEFAADYFEYIIIDEAHHGTSPTYTRVLDYFEPKFLLGMTATPERCDRGDIFGLFDHNIAIEVRLNEALEEDLVLPFHYFGISDVDGVDLSDVSIDDVAEVAKRLKVNERVDFIIAKMNFYGYDGDSCKCLGYCVTKDHAQYMAEQFNQRGVVSTYLTGDDPQWKRQEMIHKLENDHDPLQVIFTVDIFNEGVDIPSVNLVLMLRPTNSPIIFMQQLGRGLRKYQGQSFLTVLDFIGNHSKTFLIAIALSGKRFYDKDSLKVAVDRGFPNLPGATHIQMDRISQKRIIEQLNQENFRAMKYLKEEYLEFKKQFVRSAEDRTIPYYLMDYARFENAPDPIRFIDNKKTYLAFLATVEKMDKLKQLANEEPFSTVLRQLSMTLPIKRPYEFVVLRYLMNHHAISWAEAQNEVLKVIESFDETSLVHAFEHLNQTYDDQGQKSREIKLGSYDRRTKAFIRSEPLDKIFEDQQQSAYMLDVLNFGLYRYEKMFGHRNYGSTFFKRYAQYTMIETALLSNYQKTLSSFRGSGLLTNGNNYFLFIDLHKEKGIKDSINYQDHFISSTLFQWESPNTKRQDSVQGHHIIHNKEDGITLHLFIRKFRTIDQKSEPFIYIGTGDVISYKGNKPITTEIALHHEVPMALYREFTTKV</sequence>
<dbReference type="GO" id="GO:0006793">
    <property type="term" value="P:phosphorus metabolic process"/>
    <property type="evidence" value="ECO:0007669"/>
    <property type="project" value="UniProtKB-ARBA"/>
</dbReference>
<dbReference type="InterPro" id="IPR058403">
    <property type="entry name" value="DUF8090"/>
</dbReference>
<dbReference type="Gene3D" id="3.40.50.300">
    <property type="entry name" value="P-loop containing nucleotide triphosphate hydrolases"/>
    <property type="match status" value="2"/>
</dbReference>
<dbReference type="SUPFAM" id="SSF52540">
    <property type="entry name" value="P-loop containing nucleoside triphosphate hydrolases"/>
    <property type="match status" value="1"/>
</dbReference>
<keyword evidence="4" id="KW-0067">ATP-binding</keyword>
<dbReference type="GO" id="GO:0005829">
    <property type="term" value="C:cytosol"/>
    <property type="evidence" value="ECO:0007669"/>
    <property type="project" value="TreeGrafter"/>
</dbReference>
<keyword evidence="4" id="KW-0378">Hydrolase</keyword>
<dbReference type="InterPro" id="IPR001736">
    <property type="entry name" value="PLipase_D/transphosphatidylase"/>
</dbReference>
<proteinExistence type="predicted"/>
<keyword evidence="4" id="KW-0347">Helicase</keyword>
<dbReference type="GO" id="GO:0005524">
    <property type="term" value="F:ATP binding"/>
    <property type="evidence" value="ECO:0007669"/>
    <property type="project" value="InterPro"/>
</dbReference>
<protein>
    <submittedName>
        <fullName evidence="4">DNA repair helicase</fullName>
    </submittedName>
</protein>
<dbReference type="EMBL" id="AP021853">
    <property type="protein sequence ID" value="BBN99691.1"/>
    <property type="molecule type" value="Genomic_DNA"/>
</dbReference>
<feature type="domain" description="Helicase C-terminal" evidence="3">
    <location>
        <begin position="406"/>
        <end position="568"/>
    </location>
</feature>
<gene>
    <name evidence="4" type="ORF">St703_23960</name>
</gene>
<dbReference type="Pfam" id="PF04851">
    <property type="entry name" value="ResIII"/>
    <property type="match status" value="1"/>
</dbReference>
<evidence type="ECO:0000259" key="2">
    <source>
        <dbReference type="PROSITE" id="PS51192"/>
    </source>
</evidence>
<accession>A0A5K7WYF0</accession>
<dbReference type="InterPro" id="IPR027417">
    <property type="entry name" value="P-loop_NTPase"/>
</dbReference>
<dbReference type="GO" id="GO:0016787">
    <property type="term" value="F:hydrolase activity"/>
    <property type="evidence" value="ECO:0007669"/>
    <property type="project" value="InterPro"/>
</dbReference>
<dbReference type="CDD" id="cd18799">
    <property type="entry name" value="SF2_C_EcoAI-like"/>
    <property type="match status" value="1"/>
</dbReference>
<dbReference type="RefSeq" id="WP_152080681.1">
    <property type="nucleotide sequence ID" value="NZ_AP021853.1"/>
</dbReference>
<dbReference type="PANTHER" id="PTHR47396">
    <property type="entry name" value="TYPE I RESTRICTION ENZYME ECOKI R PROTEIN"/>
    <property type="match status" value="1"/>
</dbReference>
<feature type="domain" description="Helicase ATP-binding" evidence="2">
    <location>
        <begin position="211"/>
        <end position="361"/>
    </location>
</feature>
<dbReference type="CDD" id="cd09204">
    <property type="entry name" value="PLDc_N_DEXD_b2"/>
    <property type="match status" value="1"/>
</dbReference>
<dbReference type="Pfam" id="PF13091">
    <property type="entry name" value="PLDc_2"/>
    <property type="match status" value="1"/>
</dbReference>
<dbReference type="InterPro" id="IPR001650">
    <property type="entry name" value="Helicase_C-like"/>
</dbReference>
<dbReference type="GO" id="GO:0003677">
    <property type="term" value="F:DNA binding"/>
    <property type="evidence" value="ECO:0007669"/>
    <property type="project" value="InterPro"/>
</dbReference>
<dbReference type="PROSITE" id="PS51194">
    <property type="entry name" value="HELICASE_CTER"/>
    <property type="match status" value="1"/>
</dbReference>
<dbReference type="PANTHER" id="PTHR47396:SF1">
    <property type="entry name" value="ATP-DEPENDENT HELICASE IRC3-RELATED"/>
    <property type="match status" value="1"/>
</dbReference>
<dbReference type="CDD" id="cd18032">
    <property type="entry name" value="DEXHc_RE_I_III_res"/>
    <property type="match status" value="1"/>
</dbReference>
<organism evidence="4 5">
    <name type="scientific">Sporolactobacillus terrae</name>
    <dbReference type="NCBI Taxonomy" id="269673"/>
    <lineage>
        <taxon>Bacteria</taxon>
        <taxon>Bacillati</taxon>
        <taxon>Bacillota</taxon>
        <taxon>Bacilli</taxon>
        <taxon>Bacillales</taxon>
        <taxon>Sporolactobacillaceae</taxon>
        <taxon>Sporolactobacillus</taxon>
    </lineage>
</organism>
<evidence type="ECO:0000259" key="3">
    <source>
        <dbReference type="PROSITE" id="PS51194"/>
    </source>
</evidence>
<evidence type="ECO:0000313" key="4">
    <source>
        <dbReference type="EMBL" id="BBN99691.1"/>
    </source>
</evidence>
<dbReference type="SUPFAM" id="SSF56024">
    <property type="entry name" value="Phospholipase D/nuclease"/>
    <property type="match status" value="1"/>
</dbReference>
<dbReference type="InterPro" id="IPR006935">
    <property type="entry name" value="Helicase/UvrB_N"/>
</dbReference>
<dbReference type="Pfam" id="PF11907">
    <property type="entry name" value="DUF3427"/>
    <property type="match status" value="1"/>
</dbReference>
<dbReference type="AlphaFoldDB" id="A0A5K7WYF0"/>
<feature type="domain" description="PLD phosphodiesterase" evidence="1">
    <location>
        <begin position="91"/>
        <end position="121"/>
    </location>
</feature>
<reference evidence="4 5" key="1">
    <citation type="submission" date="2019-09" db="EMBL/GenBank/DDBJ databases">
        <title>Complete genome sequence of Sporolactobacillus terrae 70-3.</title>
        <authorList>
            <person name="Tanaka N."/>
            <person name="Shiwa Y."/>
            <person name="Fujita N."/>
            <person name="Tanasupawat S."/>
        </authorList>
    </citation>
    <scope>NUCLEOTIDE SEQUENCE [LARGE SCALE GENOMIC DNA]</scope>
    <source>
        <strain evidence="4 5">70-3</strain>
    </source>
</reference>
<dbReference type="InterPro" id="IPR021835">
    <property type="entry name" value="DUF3427"/>
</dbReference>
<evidence type="ECO:0000259" key="1">
    <source>
        <dbReference type="PROSITE" id="PS50035"/>
    </source>
</evidence>